<evidence type="ECO:0000313" key="2">
    <source>
        <dbReference type="Proteomes" id="UP001209878"/>
    </source>
</evidence>
<keyword evidence="2" id="KW-1185">Reference proteome</keyword>
<dbReference type="Proteomes" id="UP001209878">
    <property type="component" value="Unassembled WGS sequence"/>
</dbReference>
<dbReference type="EMBL" id="JAODUO010000316">
    <property type="protein sequence ID" value="KAK2183295.1"/>
    <property type="molecule type" value="Genomic_DNA"/>
</dbReference>
<gene>
    <name evidence="1" type="ORF">NP493_317g01012</name>
</gene>
<name>A0AAD9NUX7_RIDPI</name>
<dbReference type="AlphaFoldDB" id="A0AAD9NUX7"/>
<sequence length="110" mass="12338">MTFGCHDRSLMKMTFLLGRLKVSRDSVGGHFEVGNGNAYRECFAAIVEPFQIATKCQDEVAVAMALSQVKGKMAELAKVELFTFSTKTTDSFMNEYQQYLTETVTFICNI</sequence>
<accession>A0AAD9NUX7</accession>
<organism evidence="1 2">
    <name type="scientific">Ridgeia piscesae</name>
    <name type="common">Tubeworm</name>
    <dbReference type="NCBI Taxonomy" id="27915"/>
    <lineage>
        <taxon>Eukaryota</taxon>
        <taxon>Metazoa</taxon>
        <taxon>Spiralia</taxon>
        <taxon>Lophotrochozoa</taxon>
        <taxon>Annelida</taxon>
        <taxon>Polychaeta</taxon>
        <taxon>Sedentaria</taxon>
        <taxon>Canalipalpata</taxon>
        <taxon>Sabellida</taxon>
        <taxon>Siboglinidae</taxon>
        <taxon>Ridgeia</taxon>
    </lineage>
</organism>
<comment type="caution">
    <text evidence="1">The sequence shown here is derived from an EMBL/GenBank/DDBJ whole genome shotgun (WGS) entry which is preliminary data.</text>
</comment>
<evidence type="ECO:0000313" key="1">
    <source>
        <dbReference type="EMBL" id="KAK2183295.1"/>
    </source>
</evidence>
<reference evidence="1" key="1">
    <citation type="journal article" date="2023" name="Mol. Biol. Evol.">
        <title>Third-Generation Sequencing Reveals the Adaptive Role of the Epigenome in Three Deep-Sea Polychaetes.</title>
        <authorList>
            <person name="Perez M."/>
            <person name="Aroh O."/>
            <person name="Sun Y."/>
            <person name="Lan Y."/>
            <person name="Juniper S.K."/>
            <person name="Young C.R."/>
            <person name="Angers B."/>
            <person name="Qian P.Y."/>
        </authorList>
    </citation>
    <scope>NUCLEOTIDE SEQUENCE</scope>
    <source>
        <strain evidence="1">R07B-5</strain>
    </source>
</reference>
<protein>
    <submittedName>
        <fullName evidence="1">Uncharacterized protein</fullName>
    </submittedName>
</protein>
<proteinExistence type="predicted"/>